<protein>
    <recommendedName>
        <fullName evidence="12">C2H2-type domain-containing protein</fullName>
    </recommendedName>
</protein>
<keyword evidence="3" id="KW-0677">Repeat</keyword>
<keyword evidence="11" id="KW-0812">Transmembrane</keyword>
<keyword evidence="2" id="KW-0479">Metal-binding</keyword>
<evidence type="ECO:0000256" key="4">
    <source>
        <dbReference type="ARBA" id="ARBA00022771"/>
    </source>
</evidence>
<keyword evidence="5" id="KW-0862">Zinc</keyword>
<dbReference type="InterPro" id="IPR013087">
    <property type="entry name" value="Znf_C2H2_type"/>
</dbReference>
<feature type="domain" description="C2H2-type" evidence="12">
    <location>
        <begin position="147"/>
        <end position="174"/>
    </location>
</feature>
<dbReference type="InterPro" id="IPR050331">
    <property type="entry name" value="Zinc_finger"/>
</dbReference>
<dbReference type="FunFam" id="3.30.160.60:FF:002343">
    <property type="entry name" value="Zinc finger protein 33A"/>
    <property type="match status" value="1"/>
</dbReference>
<feature type="transmembrane region" description="Helical" evidence="11">
    <location>
        <begin position="6"/>
        <end position="28"/>
    </location>
</feature>
<feature type="domain" description="C2H2-type" evidence="12">
    <location>
        <begin position="119"/>
        <end position="146"/>
    </location>
</feature>
<dbReference type="SMART" id="SM00355">
    <property type="entry name" value="ZnF_C2H2"/>
    <property type="match status" value="7"/>
</dbReference>
<evidence type="ECO:0000256" key="8">
    <source>
        <dbReference type="ARBA" id="ARBA00023163"/>
    </source>
</evidence>
<keyword evidence="4 10" id="KW-0863">Zinc-finger</keyword>
<dbReference type="GO" id="GO:0003682">
    <property type="term" value="F:chromatin binding"/>
    <property type="evidence" value="ECO:0007669"/>
    <property type="project" value="UniProtKB-ARBA"/>
</dbReference>
<evidence type="ECO:0000256" key="2">
    <source>
        <dbReference type="ARBA" id="ARBA00022723"/>
    </source>
</evidence>
<dbReference type="PANTHER" id="PTHR16515:SF49">
    <property type="entry name" value="GASTRULA ZINC FINGER PROTEIN XLCGF49.1-LIKE-RELATED"/>
    <property type="match status" value="1"/>
</dbReference>
<dbReference type="EMBL" id="JAXCGZ010000090">
    <property type="protein sequence ID" value="KAK7086750.1"/>
    <property type="molecule type" value="Genomic_DNA"/>
</dbReference>
<evidence type="ECO:0000259" key="12">
    <source>
        <dbReference type="PROSITE" id="PS50157"/>
    </source>
</evidence>
<accession>A0AAN9FWQ5</accession>
<dbReference type="PANTHER" id="PTHR16515">
    <property type="entry name" value="PR DOMAIN ZINC FINGER PROTEIN"/>
    <property type="match status" value="1"/>
</dbReference>
<evidence type="ECO:0000256" key="5">
    <source>
        <dbReference type="ARBA" id="ARBA00022833"/>
    </source>
</evidence>
<proteinExistence type="predicted"/>
<evidence type="ECO:0000256" key="7">
    <source>
        <dbReference type="ARBA" id="ARBA00023125"/>
    </source>
</evidence>
<dbReference type="FunFam" id="3.30.160.60:FF:000478">
    <property type="entry name" value="Zinc finger protein 133"/>
    <property type="match status" value="1"/>
</dbReference>
<organism evidence="13 14">
    <name type="scientific">Halocaridina rubra</name>
    <name type="common">Hawaiian red shrimp</name>
    <dbReference type="NCBI Taxonomy" id="373956"/>
    <lineage>
        <taxon>Eukaryota</taxon>
        <taxon>Metazoa</taxon>
        <taxon>Ecdysozoa</taxon>
        <taxon>Arthropoda</taxon>
        <taxon>Crustacea</taxon>
        <taxon>Multicrustacea</taxon>
        <taxon>Malacostraca</taxon>
        <taxon>Eumalacostraca</taxon>
        <taxon>Eucarida</taxon>
        <taxon>Decapoda</taxon>
        <taxon>Pleocyemata</taxon>
        <taxon>Caridea</taxon>
        <taxon>Atyoidea</taxon>
        <taxon>Atyidae</taxon>
        <taxon>Halocaridina</taxon>
    </lineage>
</organism>
<dbReference type="GO" id="GO:0005634">
    <property type="term" value="C:nucleus"/>
    <property type="evidence" value="ECO:0007669"/>
    <property type="project" value="UniProtKB-SubCell"/>
</dbReference>
<evidence type="ECO:0000256" key="6">
    <source>
        <dbReference type="ARBA" id="ARBA00023015"/>
    </source>
</evidence>
<keyword evidence="11" id="KW-0472">Membrane</keyword>
<dbReference type="PROSITE" id="PS50157">
    <property type="entry name" value="ZINC_FINGER_C2H2_2"/>
    <property type="match status" value="6"/>
</dbReference>
<evidence type="ECO:0000256" key="9">
    <source>
        <dbReference type="ARBA" id="ARBA00023242"/>
    </source>
</evidence>
<reference evidence="13 14" key="1">
    <citation type="submission" date="2023-11" db="EMBL/GenBank/DDBJ databases">
        <title>Halocaridina rubra genome assembly.</title>
        <authorList>
            <person name="Smith C."/>
        </authorList>
    </citation>
    <scope>NUCLEOTIDE SEQUENCE [LARGE SCALE GENOMIC DNA]</scope>
    <source>
        <strain evidence="13">EP-1</strain>
        <tissue evidence="13">Whole</tissue>
    </source>
</reference>
<dbReference type="GO" id="GO:0006355">
    <property type="term" value="P:regulation of DNA-templated transcription"/>
    <property type="evidence" value="ECO:0007669"/>
    <property type="project" value="UniProtKB-ARBA"/>
</dbReference>
<feature type="domain" description="C2H2-type" evidence="12">
    <location>
        <begin position="259"/>
        <end position="286"/>
    </location>
</feature>
<keyword evidence="11" id="KW-1133">Transmembrane helix</keyword>
<feature type="domain" description="C2H2-type" evidence="12">
    <location>
        <begin position="203"/>
        <end position="230"/>
    </location>
</feature>
<keyword evidence="6" id="KW-0805">Transcription regulation</keyword>
<keyword evidence="7" id="KW-0238">DNA-binding</keyword>
<gene>
    <name evidence="13" type="ORF">SK128_017414</name>
</gene>
<dbReference type="GO" id="GO:0003677">
    <property type="term" value="F:DNA binding"/>
    <property type="evidence" value="ECO:0007669"/>
    <property type="project" value="UniProtKB-KW"/>
</dbReference>
<dbReference type="FunFam" id="3.30.160.60:FF:002716">
    <property type="entry name" value="Zinc finger protein 212"/>
    <property type="match status" value="2"/>
</dbReference>
<keyword evidence="14" id="KW-1185">Reference proteome</keyword>
<dbReference type="Gene3D" id="3.30.160.60">
    <property type="entry name" value="Classic Zinc Finger"/>
    <property type="match status" value="6"/>
</dbReference>
<comment type="caution">
    <text evidence="13">The sequence shown here is derived from an EMBL/GenBank/DDBJ whole genome shotgun (WGS) entry which is preliminary data.</text>
</comment>
<dbReference type="Pfam" id="PF00096">
    <property type="entry name" value="zf-C2H2"/>
    <property type="match status" value="5"/>
</dbReference>
<dbReference type="FunFam" id="3.30.160.60:FF:000690">
    <property type="entry name" value="Zinc finger protein 354C"/>
    <property type="match status" value="1"/>
</dbReference>
<evidence type="ECO:0000256" key="10">
    <source>
        <dbReference type="PROSITE-ProRule" id="PRU00042"/>
    </source>
</evidence>
<dbReference type="GO" id="GO:0008270">
    <property type="term" value="F:zinc ion binding"/>
    <property type="evidence" value="ECO:0007669"/>
    <property type="project" value="UniProtKB-KW"/>
</dbReference>
<evidence type="ECO:0000256" key="1">
    <source>
        <dbReference type="ARBA" id="ARBA00004123"/>
    </source>
</evidence>
<name>A0AAN9FWQ5_HALRR</name>
<feature type="domain" description="C2H2-type" evidence="12">
    <location>
        <begin position="231"/>
        <end position="258"/>
    </location>
</feature>
<dbReference type="SUPFAM" id="SSF57667">
    <property type="entry name" value="beta-beta-alpha zinc fingers"/>
    <property type="match status" value="4"/>
</dbReference>
<comment type="subcellular location">
    <subcellularLocation>
        <location evidence="1">Nucleus</location>
    </subcellularLocation>
</comment>
<sequence length="290" mass="33642">MFFFSLSYSFNLYLLGLLLLIDVTLYVINRFGRHCDWCGLLFSAQHYLVTHQRYCQKKWDKETVSDILSPEATLGSENKEKEHIHFAYGLAAIEEITVNLKECAGNSRSKSDTSQSGGFCCKECCKKFSGLCHLTTHMRIHSGEKPFECKECGKKFIQLINLTMHMRIHSGEKPFECKECGKKFSQLNCLTTHMRIHSGERPFECKECGKKFNRIICLTKHMRIHSGEKPFECKECGKKFRQLSNLTTHMRIHSGEKPFECKECGKKFSQLNNLTRHMRIHSGEKPFECK</sequence>
<dbReference type="PROSITE" id="PS00028">
    <property type="entry name" value="ZINC_FINGER_C2H2_1"/>
    <property type="match status" value="6"/>
</dbReference>
<evidence type="ECO:0000313" key="14">
    <source>
        <dbReference type="Proteomes" id="UP001381693"/>
    </source>
</evidence>
<keyword evidence="9" id="KW-0539">Nucleus</keyword>
<dbReference type="InterPro" id="IPR036236">
    <property type="entry name" value="Znf_C2H2_sf"/>
</dbReference>
<evidence type="ECO:0000256" key="3">
    <source>
        <dbReference type="ARBA" id="ARBA00022737"/>
    </source>
</evidence>
<evidence type="ECO:0000256" key="11">
    <source>
        <dbReference type="SAM" id="Phobius"/>
    </source>
</evidence>
<evidence type="ECO:0000313" key="13">
    <source>
        <dbReference type="EMBL" id="KAK7086750.1"/>
    </source>
</evidence>
<feature type="domain" description="C2H2-type" evidence="12">
    <location>
        <begin position="175"/>
        <end position="202"/>
    </location>
</feature>
<dbReference type="Proteomes" id="UP001381693">
    <property type="component" value="Unassembled WGS sequence"/>
</dbReference>
<dbReference type="AlphaFoldDB" id="A0AAN9FWQ5"/>
<keyword evidence="8" id="KW-0804">Transcription</keyword>